<dbReference type="Proteomes" id="UP000091967">
    <property type="component" value="Unassembled WGS sequence"/>
</dbReference>
<name>A0A1B8AV55_FUSPO</name>
<organism evidence="2 3">
    <name type="scientific">Fusarium poae</name>
    <dbReference type="NCBI Taxonomy" id="36050"/>
    <lineage>
        <taxon>Eukaryota</taxon>
        <taxon>Fungi</taxon>
        <taxon>Dikarya</taxon>
        <taxon>Ascomycota</taxon>
        <taxon>Pezizomycotina</taxon>
        <taxon>Sordariomycetes</taxon>
        <taxon>Hypocreomycetidae</taxon>
        <taxon>Hypocreales</taxon>
        <taxon>Nectriaceae</taxon>
        <taxon>Fusarium</taxon>
    </lineage>
</organism>
<dbReference type="AlphaFoldDB" id="A0A1B8AV55"/>
<feature type="compositionally biased region" description="Pro residues" evidence="1">
    <location>
        <begin position="332"/>
        <end position="341"/>
    </location>
</feature>
<feature type="region of interest" description="Disordered" evidence="1">
    <location>
        <begin position="251"/>
        <end position="319"/>
    </location>
</feature>
<comment type="caution">
    <text evidence="2">The sequence shown here is derived from an EMBL/GenBank/DDBJ whole genome shotgun (WGS) entry which is preliminary data.</text>
</comment>
<dbReference type="EMBL" id="LYXU01000002">
    <property type="protein sequence ID" value="OBS24405.1"/>
    <property type="molecule type" value="Genomic_DNA"/>
</dbReference>
<evidence type="ECO:0000313" key="3">
    <source>
        <dbReference type="Proteomes" id="UP000091967"/>
    </source>
</evidence>
<proteinExistence type="predicted"/>
<feature type="region of interest" description="Disordered" evidence="1">
    <location>
        <begin position="327"/>
        <end position="346"/>
    </location>
</feature>
<sequence length="469" mass="53232">MRKSQIKHIPSIVALRAKLGVGTPGNKESRAFRRVVKEFHQDYKAEDGTPGTEYVDWRNSSHRQALQKMTDEFLEARGWGQLFWPDTAGPGSVKKLKWSENRSDIKKHICRLFFRHNQQIRWKGPSSDPTKRMSSRTFNQGSTRTTKTTTAQVQGVTMRDGIESQHQSGSDTDADVFATPNPYDVPSSPISPNDQVSLISHRTSATSHEPQQDSNSALGLADEIRGSSSGPLAPVAQMSEHTVERGFPFGTLDRAEQEDSPRPNSPFFDDEEETESRRSPDLGIPRPRKTFSSSNTEPFRQNSRPRSSSTETARMSTEDRYLSGEVGEPIMAMPPPPPPRPSLQARNTQRRVNIKYEVERSPGNLRKWDHRGSFTHMSMEEFLDIHDFHDIDSVQFILKRRGMSWDDVVSRGNEDGFKDMKARLKERIKEDLADIGLSQEVVLYSIVIIPVRMTFETDDDFIRSQTIAL</sequence>
<feature type="compositionally biased region" description="Polar residues" evidence="1">
    <location>
        <begin position="290"/>
        <end position="315"/>
    </location>
</feature>
<evidence type="ECO:0000313" key="2">
    <source>
        <dbReference type="EMBL" id="OBS24405.1"/>
    </source>
</evidence>
<feature type="region of interest" description="Disordered" evidence="1">
    <location>
        <begin position="121"/>
        <end position="195"/>
    </location>
</feature>
<keyword evidence="3" id="KW-1185">Reference proteome</keyword>
<evidence type="ECO:0000256" key="1">
    <source>
        <dbReference type="SAM" id="MobiDB-lite"/>
    </source>
</evidence>
<dbReference type="OrthoDB" id="5138733at2759"/>
<accession>A0A1B8AV55</accession>
<reference evidence="2 3" key="1">
    <citation type="submission" date="2016-06" db="EMBL/GenBank/DDBJ databases">
        <title>Living apart together: crosstalk between the core and supernumerary genomes in a fungal plant pathogen.</title>
        <authorList>
            <person name="Vanheule A."/>
            <person name="Audenaert K."/>
            <person name="Warris S."/>
            <person name="Van De Geest H."/>
            <person name="Schijlen E."/>
            <person name="Hofte M."/>
            <person name="De Saeger S."/>
            <person name="Haesaert G."/>
            <person name="Waalwijk C."/>
            <person name="Van Der Lee T."/>
        </authorList>
    </citation>
    <scope>NUCLEOTIDE SEQUENCE [LARGE SCALE GENOMIC DNA]</scope>
    <source>
        <strain evidence="2 3">2516</strain>
    </source>
</reference>
<gene>
    <name evidence="2" type="ORF">FPOA_04950</name>
</gene>
<protein>
    <submittedName>
        <fullName evidence="2">Uncharacterized protein</fullName>
    </submittedName>
</protein>